<dbReference type="EC" id="2.7.7.18" evidence="10"/>
<dbReference type="HAMAP" id="MF_00244">
    <property type="entry name" value="NaMN_adenylyltr"/>
    <property type="match status" value="1"/>
</dbReference>
<dbReference type="CDD" id="cd02165">
    <property type="entry name" value="NMNAT"/>
    <property type="match status" value="1"/>
</dbReference>
<dbReference type="Pfam" id="PF01467">
    <property type="entry name" value="CTP_transf_like"/>
    <property type="match status" value="1"/>
</dbReference>
<comment type="catalytic activity">
    <reaction evidence="9 10">
        <text>nicotinate beta-D-ribonucleotide + ATP + H(+) = deamido-NAD(+) + diphosphate</text>
        <dbReference type="Rhea" id="RHEA:22860"/>
        <dbReference type="ChEBI" id="CHEBI:15378"/>
        <dbReference type="ChEBI" id="CHEBI:30616"/>
        <dbReference type="ChEBI" id="CHEBI:33019"/>
        <dbReference type="ChEBI" id="CHEBI:57502"/>
        <dbReference type="ChEBI" id="CHEBI:58437"/>
        <dbReference type="EC" id="2.7.7.18"/>
    </reaction>
</comment>
<dbReference type="PANTHER" id="PTHR39321">
    <property type="entry name" value="NICOTINATE-NUCLEOTIDE ADENYLYLTRANSFERASE-RELATED"/>
    <property type="match status" value="1"/>
</dbReference>
<comment type="pathway">
    <text evidence="2 10">Cofactor biosynthesis; NAD(+) biosynthesis; deamido-NAD(+) from nicotinate D-ribonucleotide: step 1/1.</text>
</comment>
<evidence type="ECO:0000256" key="2">
    <source>
        <dbReference type="ARBA" id="ARBA00005019"/>
    </source>
</evidence>
<evidence type="ECO:0000256" key="6">
    <source>
        <dbReference type="ARBA" id="ARBA00022741"/>
    </source>
</evidence>
<evidence type="ECO:0000256" key="10">
    <source>
        <dbReference type="HAMAP-Rule" id="MF_00244"/>
    </source>
</evidence>
<evidence type="ECO:0000256" key="4">
    <source>
        <dbReference type="ARBA" id="ARBA00022679"/>
    </source>
</evidence>
<keyword evidence="5 10" id="KW-0548">Nucleotidyltransferase</keyword>
<dbReference type="SUPFAM" id="SSF52374">
    <property type="entry name" value="Nucleotidylyl transferase"/>
    <property type="match status" value="1"/>
</dbReference>
<reference evidence="12" key="1">
    <citation type="journal article" date="2021" name="PeerJ">
        <title>Extensive microbial diversity within the chicken gut microbiome revealed by metagenomics and culture.</title>
        <authorList>
            <person name="Gilroy R."/>
            <person name="Ravi A."/>
            <person name="Getino M."/>
            <person name="Pursley I."/>
            <person name="Horton D.L."/>
            <person name="Alikhan N.F."/>
            <person name="Baker D."/>
            <person name="Gharbi K."/>
            <person name="Hall N."/>
            <person name="Watson M."/>
            <person name="Adriaenssens E.M."/>
            <person name="Foster-Nyarko E."/>
            <person name="Jarju S."/>
            <person name="Secka A."/>
            <person name="Antonio M."/>
            <person name="Oren A."/>
            <person name="Chaudhuri R.R."/>
            <person name="La Ragione R."/>
            <person name="Hildebrand F."/>
            <person name="Pallen M.J."/>
        </authorList>
    </citation>
    <scope>NUCLEOTIDE SEQUENCE</scope>
    <source>
        <strain evidence="12">A6-441</strain>
    </source>
</reference>
<evidence type="ECO:0000256" key="3">
    <source>
        <dbReference type="ARBA" id="ARBA00022642"/>
    </source>
</evidence>
<evidence type="ECO:0000259" key="11">
    <source>
        <dbReference type="Pfam" id="PF01467"/>
    </source>
</evidence>
<keyword evidence="4 10" id="KW-0808">Transferase</keyword>
<evidence type="ECO:0000256" key="8">
    <source>
        <dbReference type="ARBA" id="ARBA00023027"/>
    </source>
</evidence>
<dbReference type="GO" id="GO:0009435">
    <property type="term" value="P:NAD+ biosynthetic process"/>
    <property type="evidence" value="ECO:0007669"/>
    <property type="project" value="UniProtKB-UniRule"/>
</dbReference>
<feature type="domain" description="Cytidyltransferase-like" evidence="11">
    <location>
        <begin position="5"/>
        <end position="162"/>
    </location>
</feature>
<keyword evidence="7 10" id="KW-0067">ATP-binding</keyword>
<reference evidence="12" key="2">
    <citation type="submission" date="2021-04" db="EMBL/GenBank/DDBJ databases">
        <authorList>
            <person name="Gilroy R."/>
        </authorList>
    </citation>
    <scope>NUCLEOTIDE SEQUENCE</scope>
    <source>
        <strain evidence="12">A6-441</strain>
    </source>
</reference>
<dbReference type="EMBL" id="JAHLFN010000068">
    <property type="protein sequence ID" value="MBU3842761.1"/>
    <property type="molecule type" value="Genomic_DNA"/>
</dbReference>
<evidence type="ECO:0000256" key="9">
    <source>
        <dbReference type="ARBA" id="ARBA00048721"/>
    </source>
</evidence>
<dbReference type="NCBIfam" id="NF000840">
    <property type="entry name" value="PRK00071.1-3"/>
    <property type="match status" value="1"/>
</dbReference>
<comment type="caution">
    <text evidence="12">The sequence shown here is derived from an EMBL/GenBank/DDBJ whole genome shotgun (WGS) entry which is preliminary data.</text>
</comment>
<dbReference type="NCBIfam" id="TIGR00125">
    <property type="entry name" value="cyt_tran_rel"/>
    <property type="match status" value="1"/>
</dbReference>
<evidence type="ECO:0000313" key="12">
    <source>
        <dbReference type="EMBL" id="MBU3842761.1"/>
    </source>
</evidence>
<organism evidence="12 13">
    <name type="scientific">Candidatus Fusobacterium pullicola</name>
    <dbReference type="NCBI Taxonomy" id="2838601"/>
    <lineage>
        <taxon>Bacteria</taxon>
        <taxon>Fusobacteriati</taxon>
        <taxon>Fusobacteriota</taxon>
        <taxon>Fusobacteriia</taxon>
        <taxon>Fusobacteriales</taxon>
        <taxon>Fusobacteriaceae</taxon>
        <taxon>Fusobacterium</taxon>
    </lineage>
</organism>
<dbReference type="InterPro" id="IPR005248">
    <property type="entry name" value="NadD/NMNAT"/>
</dbReference>
<keyword evidence="3 10" id="KW-0662">Pyridine nucleotide biosynthesis</keyword>
<dbReference type="InterPro" id="IPR004821">
    <property type="entry name" value="Cyt_trans-like"/>
</dbReference>
<name>A0A9E2KYM9_9FUSO</name>
<dbReference type="InterPro" id="IPR014729">
    <property type="entry name" value="Rossmann-like_a/b/a_fold"/>
</dbReference>
<accession>A0A9E2KYM9</accession>
<comment type="function">
    <text evidence="1 10">Catalyzes the reversible adenylation of nicotinate mononucleotide (NaMN) to nicotinic acid adenine dinucleotide (NaAD).</text>
</comment>
<evidence type="ECO:0000256" key="7">
    <source>
        <dbReference type="ARBA" id="ARBA00022840"/>
    </source>
</evidence>
<dbReference type="NCBIfam" id="TIGR00482">
    <property type="entry name" value="nicotinate (nicotinamide) nucleotide adenylyltransferase"/>
    <property type="match status" value="1"/>
</dbReference>
<protein>
    <recommendedName>
        <fullName evidence="10">Probable nicotinate-nucleotide adenylyltransferase</fullName>
        <ecNumber evidence="10">2.7.7.18</ecNumber>
    </recommendedName>
    <alternativeName>
        <fullName evidence="10">Deamido-NAD(+) diphosphorylase</fullName>
    </alternativeName>
    <alternativeName>
        <fullName evidence="10">Deamido-NAD(+) pyrophosphorylase</fullName>
    </alternativeName>
    <alternativeName>
        <fullName evidence="10">Nicotinate mononucleotide adenylyltransferase</fullName>
        <shortName evidence="10">NaMN adenylyltransferase</shortName>
    </alternativeName>
</protein>
<evidence type="ECO:0000313" key="13">
    <source>
        <dbReference type="Proteomes" id="UP000724657"/>
    </source>
</evidence>
<dbReference type="Proteomes" id="UP000724657">
    <property type="component" value="Unassembled WGS sequence"/>
</dbReference>
<sequence>MRIGIYGGSFNPIHRAHVEIVKFILEKMNLDKIIIIPVGKASHRADIMLSGELRKKMCELAFEGEDKIVVSDIEIKSKKTSYTVDTLKKIISYYGGHNEFYEIIGEDSAYNFSKWKDYKKILELSKVIVFRREGYVGGVEDRNIIYLDTPLYNISSTMIRERIKNGEDISELVPEKVEEFIKKNELYN</sequence>
<proteinExistence type="inferred from homology"/>
<dbReference type="AlphaFoldDB" id="A0A9E2KYM9"/>
<comment type="similarity">
    <text evidence="10">Belongs to the NadD family.</text>
</comment>
<dbReference type="GO" id="GO:0004515">
    <property type="term" value="F:nicotinate-nucleotide adenylyltransferase activity"/>
    <property type="evidence" value="ECO:0007669"/>
    <property type="project" value="UniProtKB-UniRule"/>
</dbReference>
<dbReference type="PANTHER" id="PTHR39321:SF3">
    <property type="entry name" value="PHOSPHOPANTETHEINE ADENYLYLTRANSFERASE"/>
    <property type="match status" value="1"/>
</dbReference>
<keyword evidence="8 10" id="KW-0520">NAD</keyword>
<gene>
    <name evidence="10 12" type="primary">nadD</name>
    <name evidence="12" type="ORF">IAA47_07255</name>
</gene>
<dbReference type="Gene3D" id="3.40.50.620">
    <property type="entry name" value="HUPs"/>
    <property type="match status" value="1"/>
</dbReference>
<dbReference type="GO" id="GO:0005524">
    <property type="term" value="F:ATP binding"/>
    <property type="evidence" value="ECO:0007669"/>
    <property type="project" value="UniProtKB-KW"/>
</dbReference>
<evidence type="ECO:0000256" key="5">
    <source>
        <dbReference type="ARBA" id="ARBA00022695"/>
    </source>
</evidence>
<keyword evidence="6 10" id="KW-0547">Nucleotide-binding</keyword>
<evidence type="ECO:0000256" key="1">
    <source>
        <dbReference type="ARBA" id="ARBA00002324"/>
    </source>
</evidence>